<dbReference type="SUPFAM" id="SSF48498">
    <property type="entry name" value="Tetracyclin repressor-like, C-terminal domain"/>
    <property type="match status" value="1"/>
</dbReference>
<dbReference type="SUPFAM" id="SSF46689">
    <property type="entry name" value="Homeodomain-like"/>
    <property type="match status" value="1"/>
</dbReference>
<dbReference type="STRING" id="706191.PANA_4107"/>
<feature type="DNA-binding region" description="H-T-H motif" evidence="5">
    <location>
        <begin position="42"/>
        <end position="61"/>
    </location>
</feature>
<proteinExistence type="predicted"/>
<keyword evidence="3 5" id="KW-0238">DNA-binding</keyword>
<dbReference type="Gene3D" id="1.10.357.10">
    <property type="entry name" value="Tetracycline Repressor, domain 2"/>
    <property type="match status" value="1"/>
</dbReference>
<dbReference type="InterPro" id="IPR001647">
    <property type="entry name" value="HTH_TetR"/>
</dbReference>
<evidence type="ECO:0000256" key="4">
    <source>
        <dbReference type="ARBA" id="ARBA00023163"/>
    </source>
</evidence>
<evidence type="ECO:0000256" key="3">
    <source>
        <dbReference type="ARBA" id="ARBA00023125"/>
    </source>
</evidence>
<reference evidence="7 8" key="1">
    <citation type="journal article" date="2010" name="J. Bacteriol.">
        <title>Genome sequence of Pantoea ananatis LMG20103, the causative agent of Eucalyptus blight and dieback.</title>
        <authorList>
            <person name="De Maayer P."/>
            <person name="Chan W.Y."/>
            <person name="Venter S.N."/>
            <person name="Toth I.K."/>
            <person name="Birch P.R."/>
            <person name="Joubert F."/>
            <person name="Coutinho T.A."/>
        </authorList>
    </citation>
    <scope>NUCLEOTIDE SEQUENCE [LARGE SCALE GENOMIC DNA]</scope>
    <source>
        <strain evidence="7 8">LMG 20103</strain>
    </source>
</reference>
<evidence type="ECO:0000259" key="6">
    <source>
        <dbReference type="PROSITE" id="PS50977"/>
    </source>
</evidence>
<dbReference type="Pfam" id="PF13977">
    <property type="entry name" value="TetR_C_6"/>
    <property type="match status" value="1"/>
</dbReference>
<dbReference type="HOGENOM" id="CLU_069356_15_3_6"/>
<accession>D4GFF4</accession>
<organism evidence="7 8">
    <name type="scientific">Pantoea ananatis (strain LMG 20103)</name>
    <dbReference type="NCBI Taxonomy" id="706191"/>
    <lineage>
        <taxon>Bacteria</taxon>
        <taxon>Pseudomonadati</taxon>
        <taxon>Pseudomonadota</taxon>
        <taxon>Gammaproteobacteria</taxon>
        <taxon>Enterobacterales</taxon>
        <taxon>Erwiniaceae</taxon>
        <taxon>Pantoea</taxon>
    </lineage>
</organism>
<evidence type="ECO:0000256" key="1">
    <source>
        <dbReference type="ARBA" id="ARBA00022491"/>
    </source>
</evidence>
<keyword evidence="4" id="KW-0804">Transcription</keyword>
<dbReference type="KEGG" id="pam:PANA_4107"/>
<dbReference type="PANTHER" id="PTHR47506">
    <property type="entry name" value="TRANSCRIPTIONAL REGULATORY PROTEIN"/>
    <property type="match status" value="1"/>
</dbReference>
<sequence>MLKVNPGVTMKASTATSGETRKETIIAGAIALFIEKGIEKPRHVTLTESLGISRSHIYHYFPDWHTLTLTALEHFMQRELDDFTLELAALDPVQQLHSMIEGHIPDTSDSVWRLYASFWQMASHNADYAELADKIIAGWDALLCKIIRAGVEQGCLHTDDVARSARQLNALLNGYADLLSITSSPARIEQALADIHHFVQFMR</sequence>
<dbReference type="AlphaFoldDB" id="D4GFF4"/>
<evidence type="ECO:0000256" key="2">
    <source>
        <dbReference type="ARBA" id="ARBA00023015"/>
    </source>
</evidence>
<evidence type="ECO:0000313" key="8">
    <source>
        <dbReference type="Proteomes" id="UP000001702"/>
    </source>
</evidence>
<dbReference type="PANTHER" id="PTHR47506:SF6">
    <property type="entry name" value="HTH-TYPE TRANSCRIPTIONAL REPRESSOR NEMR"/>
    <property type="match status" value="1"/>
</dbReference>
<dbReference type="PRINTS" id="PR00455">
    <property type="entry name" value="HTHTETR"/>
</dbReference>
<evidence type="ECO:0000256" key="5">
    <source>
        <dbReference type="PROSITE-ProRule" id="PRU00335"/>
    </source>
</evidence>
<dbReference type="EMBL" id="CP001875">
    <property type="protein sequence ID" value="ADD79274.1"/>
    <property type="molecule type" value="Genomic_DNA"/>
</dbReference>
<dbReference type="InterPro" id="IPR009057">
    <property type="entry name" value="Homeodomain-like_sf"/>
</dbReference>
<keyword evidence="1" id="KW-0678">Repressor</keyword>
<dbReference type="eggNOG" id="COG1309">
    <property type="taxonomic scope" value="Bacteria"/>
</dbReference>
<evidence type="ECO:0000313" key="7">
    <source>
        <dbReference type="EMBL" id="ADD79274.1"/>
    </source>
</evidence>
<name>D4GFF4_PANAM</name>
<protein>
    <recommendedName>
        <fullName evidence="6">HTH tetR-type domain-containing protein</fullName>
    </recommendedName>
</protein>
<dbReference type="InterPro" id="IPR039538">
    <property type="entry name" value="BetI_C"/>
</dbReference>
<feature type="domain" description="HTH tetR-type" evidence="6">
    <location>
        <begin position="19"/>
        <end position="79"/>
    </location>
</feature>
<keyword evidence="2" id="KW-0805">Transcription regulation</keyword>
<dbReference type="GO" id="GO:0003677">
    <property type="term" value="F:DNA binding"/>
    <property type="evidence" value="ECO:0007669"/>
    <property type="project" value="UniProtKB-UniRule"/>
</dbReference>
<dbReference type="Pfam" id="PF00440">
    <property type="entry name" value="TetR_N"/>
    <property type="match status" value="1"/>
</dbReference>
<dbReference type="PROSITE" id="PS50977">
    <property type="entry name" value="HTH_TETR_2"/>
    <property type="match status" value="1"/>
</dbReference>
<keyword evidence="8" id="KW-1185">Reference proteome</keyword>
<dbReference type="InterPro" id="IPR036271">
    <property type="entry name" value="Tet_transcr_reg_TetR-rel_C_sf"/>
</dbReference>
<gene>
    <name evidence="7" type="ordered locus">PANA_4107</name>
</gene>
<dbReference type="Proteomes" id="UP000001702">
    <property type="component" value="Chromosome"/>
</dbReference>